<dbReference type="Gene3D" id="3.30.70.20">
    <property type="match status" value="1"/>
</dbReference>
<feature type="domain" description="4Fe-4S ferredoxin-type" evidence="9">
    <location>
        <begin position="3"/>
        <end position="31"/>
    </location>
</feature>
<keyword evidence="3" id="KW-0004">4Fe-4S</keyword>
<dbReference type="InterPro" id="IPR052395">
    <property type="entry name" value="ET_Ferredoxin"/>
</dbReference>
<dbReference type="EMBL" id="JACSPV010000005">
    <property type="protein sequence ID" value="MBD8004317.1"/>
    <property type="molecule type" value="Genomic_DNA"/>
</dbReference>
<keyword evidence="7 8" id="KW-0411">Iron-sulfur</keyword>
<keyword evidence="5 8" id="KW-0249">Electron transport</keyword>
<dbReference type="InterPro" id="IPR017896">
    <property type="entry name" value="4Fe4S_Fe-S-bd"/>
</dbReference>
<protein>
    <recommendedName>
        <fullName evidence="8">Ferredoxin</fullName>
    </recommendedName>
</protein>
<evidence type="ECO:0000256" key="8">
    <source>
        <dbReference type="RuleBase" id="RU368020"/>
    </source>
</evidence>
<reference evidence="10 11" key="1">
    <citation type="submission" date="2020-08" db="EMBL/GenBank/DDBJ databases">
        <title>A Genomic Blueprint of the Chicken Gut Microbiome.</title>
        <authorList>
            <person name="Gilroy R."/>
            <person name="Ravi A."/>
            <person name="Getino M."/>
            <person name="Pursley I."/>
            <person name="Horton D.L."/>
            <person name="Alikhan N.-F."/>
            <person name="Baker D."/>
            <person name="Gharbi K."/>
            <person name="Hall N."/>
            <person name="Watson M."/>
            <person name="Adriaenssens E.M."/>
            <person name="Foster-Nyarko E."/>
            <person name="Jarju S."/>
            <person name="Secka A."/>
            <person name="Antonio M."/>
            <person name="Oren A."/>
            <person name="Chaudhuri R."/>
            <person name="La Ragione R.M."/>
            <person name="Hildebrand F."/>
            <person name="Pallen M.J."/>
        </authorList>
    </citation>
    <scope>NUCLEOTIDE SEQUENCE [LARGE SCALE GENOMIC DNA]</scope>
    <source>
        <strain evidence="10 11">Sa1BUA2</strain>
    </source>
</reference>
<evidence type="ECO:0000256" key="6">
    <source>
        <dbReference type="ARBA" id="ARBA00023004"/>
    </source>
</evidence>
<keyword evidence="4 8" id="KW-0479">Metal-binding</keyword>
<evidence type="ECO:0000256" key="3">
    <source>
        <dbReference type="ARBA" id="ARBA00022485"/>
    </source>
</evidence>
<sequence length="86" mass="9557">MPLFTIVNRETCISCGSCGDLAPDVYDYDEEGLAFVMADDNRGCVQVEEDFIEDVQDAFEECPSGSIRIAEESFEGDPDKYEKVTS</sequence>
<dbReference type="InterPro" id="IPR001080">
    <property type="entry name" value="3Fe4S_ferredoxin"/>
</dbReference>
<keyword evidence="11" id="KW-1185">Reference proteome</keyword>
<evidence type="ECO:0000313" key="10">
    <source>
        <dbReference type="EMBL" id="MBD8004317.1"/>
    </source>
</evidence>
<evidence type="ECO:0000256" key="4">
    <source>
        <dbReference type="ARBA" id="ARBA00022723"/>
    </source>
</evidence>
<evidence type="ECO:0000256" key="7">
    <source>
        <dbReference type="ARBA" id="ARBA00023014"/>
    </source>
</evidence>
<keyword evidence="2 8" id="KW-0813">Transport</keyword>
<dbReference type="PANTHER" id="PTHR39163">
    <property type="entry name" value="FERREDOXIN"/>
    <property type="match status" value="1"/>
</dbReference>
<organism evidence="10 11">
    <name type="scientific">Bacillus norwichensis</name>
    <dbReference type="NCBI Taxonomy" id="2762217"/>
    <lineage>
        <taxon>Bacteria</taxon>
        <taxon>Bacillati</taxon>
        <taxon>Bacillota</taxon>
        <taxon>Bacilli</taxon>
        <taxon>Bacillales</taxon>
        <taxon>Bacillaceae</taxon>
        <taxon>Bacillus</taxon>
    </lineage>
</organism>
<dbReference type="RefSeq" id="WP_191810308.1">
    <property type="nucleotide sequence ID" value="NZ_JACSPV010000005.1"/>
</dbReference>
<keyword evidence="6 8" id="KW-0408">Iron</keyword>
<name>A0ABR8VHS7_9BACI</name>
<dbReference type="SUPFAM" id="SSF54862">
    <property type="entry name" value="4Fe-4S ferredoxins"/>
    <property type="match status" value="1"/>
</dbReference>
<evidence type="ECO:0000256" key="1">
    <source>
        <dbReference type="ARBA" id="ARBA00001966"/>
    </source>
</evidence>
<dbReference type="PROSITE" id="PS51379">
    <property type="entry name" value="4FE4S_FER_2"/>
    <property type="match status" value="1"/>
</dbReference>
<evidence type="ECO:0000256" key="2">
    <source>
        <dbReference type="ARBA" id="ARBA00022448"/>
    </source>
</evidence>
<comment type="cofactor">
    <cofactor evidence="1">
        <name>[4Fe-4S] cluster</name>
        <dbReference type="ChEBI" id="CHEBI:49883"/>
    </cofactor>
</comment>
<proteinExistence type="predicted"/>
<evidence type="ECO:0000256" key="5">
    <source>
        <dbReference type="ARBA" id="ARBA00022982"/>
    </source>
</evidence>
<dbReference type="PANTHER" id="PTHR39163:SF1">
    <property type="entry name" value="FERREDOXIN"/>
    <property type="match status" value="1"/>
</dbReference>
<dbReference type="PRINTS" id="PR00352">
    <property type="entry name" value="3FE4SFRDOXIN"/>
</dbReference>
<dbReference type="Proteomes" id="UP000648182">
    <property type="component" value="Unassembled WGS sequence"/>
</dbReference>
<comment type="caution">
    <text evidence="10">The sequence shown here is derived from an EMBL/GenBank/DDBJ whole genome shotgun (WGS) entry which is preliminary data.</text>
</comment>
<evidence type="ECO:0000313" key="11">
    <source>
        <dbReference type="Proteomes" id="UP000648182"/>
    </source>
</evidence>
<dbReference type="Pfam" id="PF13370">
    <property type="entry name" value="Fer4_13"/>
    <property type="match status" value="1"/>
</dbReference>
<accession>A0ABR8VHS7</accession>
<comment type="function">
    <text evidence="8">Ferredoxins are iron-sulfur proteins that transfer electrons in a wide variety of metabolic reactions.</text>
</comment>
<gene>
    <name evidence="10" type="ORF">H9631_04420</name>
</gene>
<evidence type="ECO:0000259" key="9">
    <source>
        <dbReference type="PROSITE" id="PS51379"/>
    </source>
</evidence>